<keyword evidence="5 7" id="KW-0408">Iron</keyword>
<feature type="transmembrane region" description="Helical" evidence="9">
    <location>
        <begin position="121"/>
        <end position="141"/>
    </location>
</feature>
<evidence type="ECO:0000256" key="9">
    <source>
        <dbReference type="SAM" id="Phobius"/>
    </source>
</evidence>
<accession>A0A7J6YKV7</accession>
<comment type="similarity">
    <text evidence="2 8">Belongs to the cytochrome P450 family.</text>
</comment>
<keyword evidence="8" id="KW-0503">Monooxygenase</keyword>
<dbReference type="PANTHER" id="PTHR24286">
    <property type="entry name" value="CYTOCHROME P450 26"/>
    <property type="match status" value="1"/>
</dbReference>
<reference evidence="10 11" key="1">
    <citation type="journal article" date="2019" name="Genome Biol. Evol.">
        <title>Nanopore Sequencing Significantly Improves Genome Assembly of the Protozoan Parasite Trypanosoma cruzi.</title>
        <authorList>
            <person name="Diaz-Viraque F."/>
            <person name="Pita S."/>
            <person name="Greif G."/>
            <person name="de Souza R.C.M."/>
            <person name="Iraola G."/>
            <person name="Robello C."/>
        </authorList>
    </citation>
    <scope>NUCLEOTIDE SEQUENCE [LARGE SCALE GENOMIC DNA]</scope>
    <source>
        <strain evidence="10 11">Berenice</strain>
    </source>
</reference>
<dbReference type="AlphaFoldDB" id="A0A7J6YKV7"/>
<feature type="transmembrane region" description="Helical" evidence="9">
    <location>
        <begin position="27"/>
        <end position="50"/>
    </location>
</feature>
<feature type="binding site" description="axial binding residue" evidence="7">
    <location>
        <position position="549"/>
    </location>
    <ligand>
        <name>heme</name>
        <dbReference type="ChEBI" id="CHEBI:30413"/>
    </ligand>
    <ligandPart>
        <name>Fe</name>
        <dbReference type="ChEBI" id="CHEBI:18248"/>
    </ligandPart>
</feature>
<dbReference type="VEuPathDB" id="TriTrypDB:BCY84_01190"/>
<evidence type="ECO:0000256" key="4">
    <source>
        <dbReference type="ARBA" id="ARBA00023002"/>
    </source>
</evidence>
<dbReference type="GO" id="GO:0000249">
    <property type="term" value="F:C-22 sterol desaturase (NADPH) activity"/>
    <property type="evidence" value="ECO:0007669"/>
    <property type="project" value="UniProtKB-EC"/>
</dbReference>
<feature type="transmembrane region" description="Helical" evidence="9">
    <location>
        <begin position="97"/>
        <end position="115"/>
    </location>
</feature>
<keyword evidence="9" id="KW-1133">Transmembrane helix</keyword>
<comment type="caution">
    <text evidence="10">The sequence shown here is derived from an EMBL/GenBank/DDBJ whole genome shotgun (WGS) entry which is preliminary data.</text>
</comment>
<sequence>MSRFNNSSKAIKNVRLKRGFLFEMDGYYFLSLPLLFFFSSFPPFLFSFFLASCCCCWHFPSWFLICTPLIFSSLFFYFIFILAFSCADLFFTYFKELRYIIAAMTLISNVLGVQIPYLAEVAAIMLIAHGLAYLLTMFYFARKHKFSIPGPKFVTPLLGGLVMMMKDPYTFWEKQRRYCPSGYSWLSILNQFTVFVTRADLCHKIFATNSENTLTLQLHPNGRIILGDNNIAFQCGPRHKALRASFLNLFATKALSLYLPIQERLIREHLAEWVKKYPFEGKPEEMRGHIRELNCKTSQTVFVGEHLLDPEEFTRNYNIITVGFLSLPLYFPGTALYKAVQARKKVVDELKAAVIRSKARMSLPDAEAHCVLDFWSATILETLKACEDEGVDPPPFASDDAMAETLLDFLFASQDASTASLVMITATMADRPDILERVRQEQAKLCAGDEPLTFDLVQEMTFTRQCVLEQLRLFPPAPMVPMKAHSDFVIDGHYTVPKGSLIIPSLVGACREGFPNPDVYDPDRMGSERQEDRKFAKQFIPFGVGPHRCVGYNYAINHLTVYLALVARLAEWRRTRTPNSDKVIYLPTLYPHDCLCTWRHREGLKAGK</sequence>
<organism evidence="10 11">
    <name type="scientific">Trypanosoma cruzi</name>
    <dbReference type="NCBI Taxonomy" id="5693"/>
    <lineage>
        <taxon>Eukaryota</taxon>
        <taxon>Discoba</taxon>
        <taxon>Euglenozoa</taxon>
        <taxon>Kinetoplastea</taxon>
        <taxon>Metakinetoplastina</taxon>
        <taxon>Trypanosomatida</taxon>
        <taxon>Trypanosomatidae</taxon>
        <taxon>Trypanosoma</taxon>
        <taxon>Schizotrypanum</taxon>
    </lineage>
</organism>
<keyword evidence="9" id="KW-0472">Membrane</keyword>
<dbReference type="EC" id="1.14.19.41" evidence="6"/>
<proteinExistence type="inferred from homology"/>
<keyword evidence="7 8" id="KW-0349">Heme</keyword>
<keyword evidence="4 8" id="KW-0560">Oxidoreductase</keyword>
<dbReference type="PANTHER" id="PTHR24286:SF228">
    <property type="entry name" value="C-22 STEROL DESATURASE ERG5"/>
    <property type="match status" value="1"/>
</dbReference>
<dbReference type="SUPFAM" id="SSF48264">
    <property type="entry name" value="Cytochrome P450"/>
    <property type="match status" value="1"/>
</dbReference>
<evidence type="ECO:0000256" key="7">
    <source>
        <dbReference type="PIRSR" id="PIRSR602403-1"/>
    </source>
</evidence>
<protein>
    <recommendedName>
        <fullName evidence="6">sterol 22-desaturase</fullName>
        <ecNumber evidence="6">1.14.19.41</ecNumber>
    </recommendedName>
</protein>
<feature type="transmembrane region" description="Helical" evidence="9">
    <location>
        <begin position="62"/>
        <end position="85"/>
    </location>
</feature>
<evidence type="ECO:0000256" key="6">
    <source>
        <dbReference type="ARBA" id="ARBA00039038"/>
    </source>
</evidence>
<dbReference type="GO" id="GO:0005506">
    <property type="term" value="F:iron ion binding"/>
    <property type="evidence" value="ECO:0007669"/>
    <property type="project" value="InterPro"/>
</dbReference>
<dbReference type="InterPro" id="IPR001128">
    <property type="entry name" value="Cyt_P450"/>
</dbReference>
<comment type="cofactor">
    <cofactor evidence="1 7">
        <name>heme</name>
        <dbReference type="ChEBI" id="CHEBI:30413"/>
    </cofactor>
</comment>
<dbReference type="InterPro" id="IPR002403">
    <property type="entry name" value="Cyt_P450_E_grp-IV"/>
</dbReference>
<dbReference type="InterPro" id="IPR017972">
    <property type="entry name" value="Cyt_P450_CS"/>
</dbReference>
<evidence type="ECO:0000313" key="10">
    <source>
        <dbReference type="EMBL" id="KAF5226856.1"/>
    </source>
</evidence>
<evidence type="ECO:0000256" key="2">
    <source>
        <dbReference type="ARBA" id="ARBA00010617"/>
    </source>
</evidence>
<dbReference type="Proteomes" id="UP000583944">
    <property type="component" value="Unassembled WGS sequence"/>
</dbReference>
<dbReference type="Gene3D" id="1.10.630.10">
    <property type="entry name" value="Cytochrome P450"/>
    <property type="match status" value="1"/>
</dbReference>
<evidence type="ECO:0000256" key="5">
    <source>
        <dbReference type="ARBA" id="ARBA00023004"/>
    </source>
</evidence>
<evidence type="ECO:0000256" key="1">
    <source>
        <dbReference type="ARBA" id="ARBA00001971"/>
    </source>
</evidence>
<gene>
    <name evidence="10" type="ORF">ECC02_000357</name>
</gene>
<dbReference type="PRINTS" id="PR00465">
    <property type="entry name" value="EP450IV"/>
</dbReference>
<evidence type="ECO:0000256" key="8">
    <source>
        <dbReference type="RuleBase" id="RU000461"/>
    </source>
</evidence>
<dbReference type="Pfam" id="PF00067">
    <property type="entry name" value="p450"/>
    <property type="match status" value="1"/>
</dbReference>
<dbReference type="GO" id="GO:0020037">
    <property type="term" value="F:heme binding"/>
    <property type="evidence" value="ECO:0007669"/>
    <property type="project" value="InterPro"/>
</dbReference>
<dbReference type="GO" id="GO:0004497">
    <property type="term" value="F:monooxygenase activity"/>
    <property type="evidence" value="ECO:0007669"/>
    <property type="project" value="UniProtKB-KW"/>
</dbReference>
<keyword evidence="3 7" id="KW-0479">Metal-binding</keyword>
<dbReference type="InterPro" id="IPR036396">
    <property type="entry name" value="Cyt_P450_sf"/>
</dbReference>
<evidence type="ECO:0000313" key="11">
    <source>
        <dbReference type="Proteomes" id="UP000583944"/>
    </source>
</evidence>
<keyword evidence="9" id="KW-0812">Transmembrane</keyword>
<dbReference type="EMBL" id="JABDHM010000001">
    <property type="protein sequence ID" value="KAF5226856.1"/>
    <property type="molecule type" value="Genomic_DNA"/>
</dbReference>
<dbReference type="GO" id="GO:0016125">
    <property type="term" value="P:sterol metabolic process"/>
    <property type="evidence" value="ECO:0007669"/>
    <property type="project" value="TreeGrafter"/>
</dbReference>
<dbReference type="PROSITE" id="PS00086">
    <property type="entry name" value="CYTOCHROME_P450"/>
    <property type="match status" value="1"/>
</dbReference>
<dbReference type="CDD" id="cd11082">
    <property type="entry name" value="CYP61_CYP710"/>
    <property type="match status" value="1"/>
</dbReference>
<name>A0A7J6YKV7_TRYCR</name>
<evidence type="ECO:0000256" key="3">
    <source>
        <dbReference type="ARBA" id="ARBA00022723"/>
    </source>
</evidence>
<dbReference type="VEuPathDB" id="TriTrypDB:ECC02_000357"/>